<dbReference type="AlphaFoldDB" id="A0AA39TQ10"/>
<proteinExistence type="predicted"/>
<reference evidence="1" key="1">
    <citation type="submission" date="2023-06" db="EMBL/GenBank/DDBJ databases">
        <authorList>
            <consortium name="Lawrence Berkeley National Laboratory"/>
            <person name="Ahrendt S."/>
            <person name="Sahu N."/>
            <person name="Indic B."/>
            <person name="Wong-Bajracharya J."/>
            <person name="Merenyi Z."/>
            <person name="Ke H.-M."/>
            <person name="Monk M."/>
            <person name="Kocsube S."/>
            <person name="Drula E."/>
            <person name="Lipzen A."/>
            <person name="Balint B."/>
            <person name="Henrissat B."/>
            <person name="Andreopoulos B."/>
            <person name="Martin F.M."/>
            <person name="Harder C.B."/>
            <person name="Rigling D."/>
            <person name="Ford K.L."/>
            <person name="Foster G.D."/>
            <person name="Pangilinan J."/>
            <person name="Papanicolaou A."/>
            <person name="Barry K."/>
            <person name="LaButti K."/>
            <person name="Viragh M."/>
            <person name="Koriabine M."/>
            <person name="Yan M."/>
            <person name="Riley R."/>
            <person name="Champramary S."/>
            <person name="Plett K.L."/>
            <person name="Tsai I.J."/>
            <person name="Slot J."/>
            <person name="Sipos G."/>
            <person name="Plett J."/>
            <person name="Nagy L.G."/>
            <person name="Grigoriev I.V."/>
        </authorList>
    </citation>
    <scope>NUCLEOTIDE SEQUENCE</scope>
    <source>
        <strain evidence="1">CCBAS 213</strain>
    </source>
</reference>
<name>A0AA39TQ10_ARMTA</name>
<dbReference type="RefSeq" id="XP_060334075.1">
    <property type="nucleotide sequence ID" value="XM_060469399.1"/>
</dbReference>
<keyword evidence="2" id="KW-1185">Reference proteome</keyword>
<accession>A0AA39TQ10</accession>
<gene>
    <name evidence="1" type="ORF">EV420DRAFT_1477179</name>
</gene>
<dbReference type="EMBL" id="JAUEPS010000009">
    <property type="protein sequence ID" value="KAK0462463.1"/>
    <property type="molecule type" value="Genomic_DNA"/>
</dbReference>
<evidence type="ECO:0000313" key="2">
    <source>
        <dbReference type="Proteomes" id="UP001175211"/>
    </source>
</evidence>
<protein>
    <submittedName>
        <fullName evidence="1">Uncharacterized protein</fullName>
    </submittedName>
</protein>
<organism evidence="1 2">
    <name type="scientific">Armillaria tabescens</name>
    <name type="common">Ringless honey mushroom</name>
    <name type="synonym">Agaricus tabescens</name>
    <dbReference type="NCBI Taxonomy" id="1929756"/>
    <lineage>
        <taxon>Eukaryota</taxon>
        <taxon>Fungi</taxon>
        <taxon>Dikarya</taxon>
        <taxon>Basidiomycota</taxon>
        <taxon>Agaricomycotina</taxon>
        <taxon>Agaricomycetes</taxon>
        <taxon>Agaricomycetidae</taxon>
        <taxon>Agaricales</taxon>
        <taxon>Marasmiineae</taxon>
        <taxon>Physalacriaceae</taxon>
        <taxon>Desarmillaria</taxon>
    </lineage>
</organism>
<dbReference type="GeneID" id="85352947"/>
<sequence>MCISHNRSKEVHFMVCETATRSGIVVIKARTSTLRADAYKILCPYTDEPHCCGSMYVIGRDNTIDITPPKKGGILFETPITQGPGVSPQISSLRLGFLGIDKARLGCASVLNNSCAEPFPRMESALTWLHPNYEPSPLGIGLPFHIVLLDNPDEQHIFSMTGSFITDLIRKLKPNLKRVWYKAFPAFRFLEWFRWLSALLGTFHLRLLPD</sequence>
<dbReference type="Proteomes" id="UP001175211">
    <property type="component" value="Unassembled WGS sequence"/>
</dbReference>
<comment type="caution">
    <text evidence="1">The sequence shown here is derived from an EMBL/GenBank/DDBJ whole genome shotgun (WGS) entry which is preliminary data.</text>
</comment>
<evidence type="ECO:0000313" key="1">
    <source>
        <dbReference type="EMBL" id="KAK0462463.1"/>
    </source>
</evidence>